<keyword evidence="10" id="KW-0046">Antibiotic resistance</keyword>
<feature type="transmembrane region" description="Helical" evidence="12">
    <location>
        <begin position="56"/>
        <end position="77"/>
    </location>
</feature>
<evidence type="ECO:0000256" key="11">
    <source>
        <dbReference type="ARBA" id="ARBA00030855"/>
    </source>
</evidence>
<feature type="transmembrane region" description="Helical" evidence="12">
    <location>
        <begin position="397"/>
        <end position="417"/>
    </location>
</feature>
<keyword evidence="6" id="KW-1003">Cell membrane</keyword>
<accession>A0A1C3EL13</accession>
<keyword evidence="7 12" id="KW-0812">Transmembrane</keyword>
<evidence type="ECO:0000256" key="6">
    <source>
        <dbReference type="ARBA" id="ARBA00022475"/>
    </source>
</evidence>
<comment type="similarity">
    <text evidence="2">Belongs to the multi antimicrobial extrusion (MATE) (TC 2.A.66.1) family. MepA subfamily.</text>
</comment>
<dbReference type="GO" id="GO:0042910">
    <property type="term" value="F:xenobiotic transmembrane transporter activity"/>
    <property type="evidence" value="ECO:0007669"/>
    <property type="project" value="InterPro"/>
</dbReference>
<evidence type="ECO:0000256" key="3">
    <source>
        <dbReference type="ARBA" id="ARBA00013489"/>
    </source>
</evidence>
<feature type="transmembrane region" description="Helical" evidence="12">
    <location>
        <begin position="251"/>
        <end position="271"/>
    </location>
</feature>
<comment type="subcellular location">
    <subcellularLocation>
        <location evidence="1">Cell inner membrane</location>
        <topology evidence="1">Multi-pass membrane protein</topology>
    </subcellularLocation>
</comment>
<evidence type="ECO:0000256" key="10">
    <source>
        <dbReference type="ARBA" id="ARBA00023251"/>
    </source>
</evidence>
<feature type="transmembrane region" description="Helical" evidence="12">
    <location>
        <begin position="174"/>
        <end position="195"/>
    </location>
</feature>
<evidence type="ECO:0000313" key="13">
    <source>
        <dbReference type="EMBL" id="ODA33910.1"/>
    </source>
</evidence>
<keyword evidence="8 12" id="KW-1133">Transmembrane helix</keyword>
<keyword evidence="14" id="KW-1185">Reference proteome</keyword>
<feature type="transmembrane region" description="Helical" evidence="12">
    <location>
        <begin position="141"/>
        <end position="162"/>
    </location>
</feature>
<dbReference type="Pfam" id="PF01554">
    <property type="entry name" value="MatE"/>
    <property type="match status" value="2"/>
</dbReference>
<dbReference type="PIRSF" id="PIRSF006603">
    <property type="entry name" value="DinF"/>
    <property type="match status" value="1"/>
</dbReference>
<evidence type="ECO:0000313" key="14">
    <source>
        <dbReference type="Proteomes" id="UP000094936"/>
    </source>
</evidence>
<organism evidence="13 14">
    <name type="scientific">Veronia pacifica</name>
    <dbReference type="NCBI Taxonomy" id="1080227"/>
    <lineage>
        <taxon>Bacteria</taxon>
        <taxon>Pseudomonadati</taxon>
        <taxon>Pseudomonadota</taxon>
        <taxon>Gammaproteobacteria</taxon>
        <taxon>Vibrionales</taxon>
        <taxon>Vibrionaceae</taxon>
        <taxon>Veronia</taxon>
    </lineage>
</organism>
<feature type="transmembrane region" description="Helical" evidence="12">
    <location>
        <begin position="98"/>
        <end position="121"/>
    </location>
</feature>
<dbReference type="InterPro" id="IPR045070">
    <property type="entry name" value="MATE_MepA-like"/>
</dbReference>
<evidence type="ECO:0000256" key="1">
    <source>
        <dbReference type="ARBA" id="ARBA00004429"/>
    </source>
</evidence>
<feature type="transmembrane region" description="Helical" evidence="12">
    <location>
        <begin position="277"/>
        <end position="301"/>
    </location>
</feature>
<sequence>MTSAFETSDQQLVEQPVFKLFLRYSLPTIAAMLVTGIYVVVDGIFIGHFIGEDGLAAIMVAYPIGSVLYALGNLVGMGASSLVSIKLGQKLPGAAQKIVGNAFLLCLLMTFLTSVLGLFFADDLLHSLGAKEPILSMASTYLRWYFALGGFAILTMAFSTLLRNDGQPKLVTGIMILGGLLNIVLDWLLIVVIPWELTGAAIATMLSQAVTAALCLQHFFRNGTRLKITLNSMLPSAAVLRDIFQIGTPGFLMYLYLSVVLTFHNMAFLFLGSTVHVAAYAIVSYVEAFFYLVFEGIALGMQPITSFNFGAERIDRVKESRNIALASTIVIAALGMLLVYVSPELLVAAFSSHNPVLEETAVEGMQLYFWGLPLEGMLLVGAIYFQSVNQASVANWLTGGKLILIAAVLALFCLLFGATGVWISLPVTAAALTIYMFWKLKQQAGQQIIVAN</sequence>
<dbReference type="GO" id="GO:0046677">
    <property type="term" value="P:response to antibiotic"/>
    <property type="evidence" value="ECO:0007669"/>
    <property type="project" value="UniProtKB-KW"/>
</dbReference>
<evidence type="ECO:0000256" key="5">
    <source>
        <dbReference type="ARBA" id="ARBA00022448"/>
    </source>
</evidence>
<dbReference type="AlphaFoldDB" id="A0A1C3EL13"/>
<feature type="transmembrane region" description="Helical" evidence="12">
    <location>
        <begin position="29"/>
        <end position="50"/>
    </location>
</feature>
<dbReference type="PANTHER" id="PTHR43823:SF3">
    <property type="entry name" value="MULTIDRUG EXPORT PROTEIN MEPA"/>
    <property type="match status" value="1"/>
</dbReference>
<dbReference type="InterPro" id="IPR002528">
    <property type="entry name" value="MATE_fam"/>
</dbReference>
<dbReference type="GO" id="GO:0015297">
    <property type="term" value="F:antiporter activity"/>
    <property type="evidence" value="ECO:0007669"/>
    <property type="project" value="InterPro"/>
</dbReference>
<feature type="transmembrane region" description="Helical" evidence="12">
    <location>
        <begin position="201"/>
        <end position="220"/>
    </location>
</feature>
<dbReference type="InterPro" id="IPR048279">
    <property type="entry name" value="MdtK-like"/>
</dbReference>
<evidence type="ECO:0000256" key="4">
    <source>
        <dbReference type="ARBA" id="ARBA00022106"/>
    </source>
</evidence>
<dbReference type="OrthoDB" id="9806302at2"/>
<dbReference type="Proteomes" id="UP000094936">
    <property type="component" value="Unassembled WGS sequence"/>
</dbReference>
<reference evidence="13 14" key="1">
    <citation type="submission" date="2016-05" db="EMBL/GenBank/DDBJ databases">
        <title>Genomic Taxonomy of the Vibrionaceae.</title>
        <authorList>
            <person name="Gomez-Gil B."/>
            <person name="Enciso-Ibarra J."/>
        </authorList>
    </citation>
    <scope>NUCLEOTIDE SEQUENCE [LARGE SCALE GENOMIC DNA]</scope>
    <source>
        <strain evidence="13 14">CAIM 1920</strain>
    </source>
</reference>
<dbReference type="GO" id="GO:0005886">
    <property type="term" value="C:plasma membrane"/>
    <property type="evidence" value="ECO:0007669"/>
    <property type="project" value="UniProtKB-SubCell"/>
</dbReference>
<keyword evidence="5" id="KW-0813">Transport</keyword>
<dbReference type="CDD" id="cd13143">
    <property type="entry name" value="MATE_MepA_like"/>
    <property type="match status" value="1"/>
</dbReference>
<evidence type="ECO:0000256" key="9">
    <source>
        <dbReference type="ARBA" id="ARBA00023136"/>
    </source>
</evidence>
<comment type="caution">
    <text evidence="13">The sequence shown here is derived from an EMBL/GenBank/DDBJ whole genome shotgun (WGS) entry which is preliminary data.</text>
</comment>
<dbReference type="PANTHER" id="PTHR43823">
    <property type="entry name" value="SPORULATION PROTEIN YKVU"/>
    <property type="match status" value="1"/>
</dbReference>
<evidence type="ECO:0000256" key="2">
    <source>
        <dbReference type="ARBA" id="ARBA00008417"/>
    </source>
</evidence>
<protein>
    <recommendedName>
        <fullName evidence="4">Multidrug export protein MepA</fullName>
    </recommendedName>
    <alternativeName>
        <fullName evidence="3">Multidrug resistance protein NorM</fullName>
    </alternativeName>
    <alternativeName>
        <fullName evidence="11">Na(+)/drug antiporter</fullName>
    </alternativeName>
</protein>
<dbReference type="InterPro" id="IPR051327">
    <property type="entry name" value="MATE_MepA_subfamily"/>
</dbReference>
<dbReference type="STRING" id="1080227.A8L45_08690"/>
<dbReference type="EMBL" id="LYBM01000012">
    <property type="protein sequence ID" value="ODA33910.1"/>
    <property type="molecule type" value="Genomic_DNA"/>
</dbReference>
<feature type="transmembrane region" description="Helical" evidence="12">
    <location>
        <begin position="322"/>
        <end position="341"/>
    </location>
</feature>
<proteinExistence type="inferred from homology"/>
<evidence type="ECO:0000256" key="7">
    <source>
        <dbReference type="ARBA" id="ARBA00022692"/>
    </source>
</evidence>
<evidence type="ECO:0000256" key="8">
    <source>
        <dbReference type="ARBA" id="ARBA00022989"/>
    </source>
</evidence>
<evidence type="ECO:0000256" key="12">
    <source>
        <dbReference type="SAM" id="Phobius"/>
    </source>
</evidence>
<feature type="transmembrane region" description="Helical" evidence="12">
    <location>
        <begin position="367"/>
        <end position="385"/>
    </location>
</feature>
<keyword evidence="9 12" id="KW-0472">Membrane</keyword>
<name>A0A1C3EL13_9GAMM</name>
<gene>
    <name evidence="13" type="ORF">A8L45_08690</name>
</gene>